<dbReference type="SUPFAM" id="SSF52091">
    <property type="entry name" value="SpoIIaa-like"/>
    <property type="match status" value="1"/>
</dbReference>
<comment type="caution">
    <text evidence="2">The sequence shown here is derived from an EMBL/GenBank/DDBJ whole genome shotgun (WGS) entry which is preliminary data.</text>
</comment>
<dbReference type="Gene3D" id="3.30.750.24">
    <property type="entry name" value="STAS domain"/>
    <property type="match status" value="1"/>
</dbReference>
<dbReference type="AlphaFoldDB" id="A0A117JKZ0"/>
<evidence type="ECO:0000313" key="3">
    <source>
        <dbReference type="Proteomes" id="UP000053707"/>
    </source>
</evidence>
<name>A0A117JKZ0_9MYCO</name>
<dbReference type="PROSITE" id="PS50801">
    <property type="entry name" value="STAS"/>
    <property type="match status" value="1"/>
</dbReference>
<protein>
    <recommendedName>
        <fullName evidence="1">STAS domain-containing protein</fullName>
    </recommendedName>
</protein>
<dbReference type="EMBL" id="LQIR01000008">
    <property type="protein sequence ID" value="KUI19081.1"/>
    <property type="molecule type" value="Genomic_DNA"/>
</dbReference>
<dbReference type="Pfam" id="PF13466">
    <property type="entry name" value="STAS_2"/>
    <property type="match status" value="1"/>
</dbReference>
<reference evidence="2 3" key="1">
    <citation type="submission" date="2016-01" db="EMBL/GenBank/DDBJ databases">
        <authorList>
            <consortium name="TB Trials Study Group"/>
            <person name="Sutton G."/>
            <person name="Brinkac L."/>
            <person name="Sanka R."/>
            <person name="Adams M."/>
            <person name="Lau E.L."/>
            <person name="Macaden R."/>
            <person name="Grewal H.M.S."/>
        </authorList>
    </citation>
    <scope>NUCLEOTIDE SEQUENCE [LARGE SCALE GENOMIC DNA]</scope>
    <source>
        <strain evidence="2 3">IS-1744</strain>
    </source>
</reference>
<feature type="domain" description="STAS" evidence="1">
    <location>
        <begin position="29"/>
        <end position="92"/>
    </location>
</feature>
<proteinExistence type="predicted"/>
<dbReference type="CDD" id="cd07043">
    <property type="entry name" value="STAS_anti-anti-sigma_factors"/>
    <property type="match status" value="1"/>
</dbReference>
<gene>
    <name evidence="2" type="ORF">AU192_04515</name>
</gene>
<evidence type="ECO:0000259" key="1">
    <source>
        <dbReference type="PROSITE" id="PS50801"/>
    </source>
</evidence>
<accession>A0A117JKZ0</accession>
<evidence type="ECO:0000313" key="2">
    <source>
        <dbReference type="EMBL" id="KUI19081.1"/>
    </source>
</evidence>
<dbReference type="RefSeq" id="WP_064394933.1">
    <property type="nucleotide sequence ID" value="NZ_LQIR01000008.1"/>
</dbReference>
<dbReference type="InterPro" id="IPR058548">
    <property type="entry name" value="MlaB-like_STAS"/>
</dbReference>
<organism evidence="2 3">
    <name type="scientific">Mycobacterium lehmannii</name>
    <dbReference type="NCBI Taxonomy" id="2048550"/>
    <lineage>
        <taxon>Bacteria</taxon>
        <taxon>Bacillati</taxon>
        <taxon>Actinomycetota</taxon>
        <taxon>Actinomycetes</taxon>
        <taxon>Mycobacteriales</taxon>
        <taxon>Mycobacteriaceae</taxon>
        <taxon>Mycobacterium</taxon>
    </lineage>
</organism>
<keyword evidence="3" id="KW-1185">Reference proteome</keyword>
<sequence>MSVAAIERPSSQPRRALSVASSTGAIGGPGHIVVIVTGEVDAANAKEFAALVAETIADAQHVTLDLSGLDFFAFDGVTALHALNARLLRAGVPWRVLPGAVVSRVLALCDPEELIPVVRVNPPTPPRRPRLRLVG</sequence>
<dbReference type="InterPro" id="IPR002645">
    <property type="entry name" value="STAS_dom"/>
</dbReference>
<dbReference type="Proteomes" id="UP000053707">
    <property type="component" value="Unassembled WGS sequence"/>
</dbReference>
<dbReference type="GeneID" id="27921256"/>
<dbReference type="InterPro" id="IPR036513">
    <property type="entry name" value="STAS_dom_sf"/>
</dbReference>